<dbReference type="KEGG" id="ncs:NCAS_0C02310"/>
<dbReference type="GeneID" id="96902804"/>
<dbReference type="GO" id="GO:0008073">
    <property type="term" value="F:ornithine decarboxylase inhibitor activity"/>
    <property type="evidence" value="ECO:0007669"/>
    <property type="project" value="EnsemblFungi"/>
</dbReference>
<protein>
    <submittedName>
        <fullName evidence="1">Uncharacterized protein</fullName>
    </submittedName>
</protein>
<dbReference type="Proteomes" id="UP000001640">
    <property type="component" value="Chromosome 3"/>
</dbReference>
<dbReference type="EMBL" id="HE576754">
    <property type="protein sequence ID" value="CCC69221.1"/>
    <property type="molecule type" value="Genomic_DNA"/>
</dbReference>
<evidence type="ECO:0000313" key="1">
    <source>
        <dbReference type="EMBL" id="CCC69221.1"/>
    </source>
</evidence>
<reference evidence="1 2" key="1">
    <citation type="journal article" date="2011" name="Proc. Natl. Acad. Sci. U.S.A.">
        <title>Evolutionary erosion of yeast sex chromosomes by mating-type switching accidents.</title>
        <authorList>
            <person name="Gordon J.L."/>
            <person name="Armisen D."/>
            <person name="Proux-Wera E."/>
            <person name="Oheigeartaigh S.S."/>
            <person name="Byrne K.P."/>
            <person name="Wolfe K.H."/>
        </authorList>
    </citation>
    <scope>NUCLEOTIDE SEQUENCE [LARGE SCALE GENOMIC DNA]</scope>
    <source>
        <strain evidence="2">ATCC 76901 / BCRC 22586 / CBS 4309 / NBRC 1992 / NRRL Y-12630</strain>
    </source>
</reference>
<dbReference type="OMA" id="NLHWIGA"/>
<accession>G0VCL1</accession>
<dbReference type="GO" id="GO:0061136">
    <property type="term" value="P:regulation of proteasomal protein catabolic process"/>
    <property type="evidence" value="ECO:0007669"/>
    <property type="project" value="EnsemblFungi"/>
</dbReference>
<dbReference type="eggNOG" id="ENOG502RZPH">
    <property type="taxonomic scope" value="Eukaryota"/>
</dbReference>
<name>G0VCL1_NAUCA</name>
<organism evidence="1 2">
    <name type="scientific">Naumovozyma castellii</name>
    <name type="common">Yeast</name>
    <name type="synonym">Saccharomyces castellii</name>
    <dbReference type="NCBI Taxonomy" id="27288"/>
    <lineage>
        <taxon>Eukaryota</taxon>
        <taxon>Fungi</taxon>
        <taxon>Dikarya</taxon>
        <taxon>Ascomycota</taxon>
        <taxon>Saccharomycotina</taxon>
        <taxon>Saccharomycetes</taxon>
        <taxon>Saccharomycetales</taxon>
        <taxon>Saccharomycetaceae</taxon>
        <taxon>Naumovozyma</taxon>
    </lineage>
</organism>
<dbReference type="GO" id="GO:2001125">
    <property type="term" value="P:negative regulation of translational frameshifting"/>
    <property type="evidence" value="ECO:0007669"/>
    <property type="project" value="EnsemblFungi"/>
</dbReference>
<keyword evidence="2" id="KW-1185">Reference proteome</keyword>
<dbReference type="RefSeq" id="XP_003675587.1">
    <property type="nucleotide sequence ID" value="XM_003675539.1"/>
</dbReference>
<proteinExistence type="predicted"/>
<dbReference type="AlphaFoldDB" id="G0VCL1"/>
<dbReference type="OrthoDB" id="4033519at2759"/>
<gene>
    <name evidence="1" type="primary">NCAS0C02310</name>
    <name evidence="1" type="ordered locus">NCAS_0C02310</name>
</gene>
<sequence length="271" mass="31745">MHSKPNLLQKKQNAVLQLLSTEQIQEKLANPTISAVSLTFPITNLIKKQKFDTNPSLLSYSLTSSGFKDWYADIETGSSLDLPQDNLIQLYWDVILIMESQFLYDVSHLKKFQNHLIDTMGTRLRYNNSKTLRDTRSWRGLCDNYMMVYLPLIFDDLIWCKYDSVYLHVVLPPIESWRKNDGKQSTCKEWLLSLLELSNSLDLQYLRLYLRRNDSNTNDLTTLLRNLNWIGGRILPNENRNELFDTDNNDRNGFDNLMLGDENFVILEFES</sequence>
<dbReference type="HOGENOM" id="CLU_087076_0_0_1"/>
<reference key="2">
    <citation type="submission" date="2011-08" db="EMBL/GenBank/DDBJ databases">
        <title>Genome sequence of Naumovozyma castellii.</title>
        <authorList>
            <person name="Gordon J.L."/>
            <person name="Armisen D."/>
            <person name="Proux-Wera E."/>
            <person name="OhEigeartaigh S.S."/>
            <person name="Byrne K.P."/>
            <person name="Wolfe K.H."/>
        </authorList>
    </citation>
    <scope>NUCLEOTIDE SEQUENCE</scope>
    <source>
        <strain>Type strain:CBS 4309</strain>
    </source>
</reference>
<dbReference type="FunCoup" id="G0VCL1">
    <property type="interactions" value="33"/>
</dbReference>
<dbReference type="InParanoid" id="G0VCL1"/>
<evidence type="ECO:0000313" key="2">
    <source>
        <dbReference type="Proteomes" id="UP000001640"/>
    </source>
</evidence>